<keyword evidence="4 14" id="KW-0732">Signal</keyword>
<dbReference type="EMBL" id="KL597019">
    <property type="protein sequence ID" value="KER20806.1"/>
    <property type="molecule type" value="Genomic_DNA"/>
</dbReference>
<dbReference type="GO" id="GO:0005886">
    <property type="term" value="C:plasma membrane"/>
    <property type="evidence" value="ECO:0007669"/>
    <property type="project" value="UniProtKB-SubCell"/>
</dbReference>
<evidence type="ECO:0000256" key="11">
    <source>
        <dbReference type="PROSITE-ProRule" id="PRU00043"/>
    </source>
</evidence>
<evidence type="ECO:0000256" key="10">
    <source>
        <dbReference type="ARBA" id="ARBA00023180"/>
    </source>
</evidence>
<dbReference type="Gene3D" id="2.60.40.60">
    <property type="entry name" value="Cadherins"/>
    <property type="match status" value="7"/>
</dbReference>
<dbReference type="CTD" id="20324891"/>
<sequence length="1656" mass="183697">MILILFLFCQCWITLVSIQTRFDRYSLGGLVQLSHTCVVYDETPGNRVLSDDLNGNPCSLLSPTQFVMDGGGVSVNTKIISTANPLAHYFTIQPINFTVVTTQRIDREKFCVKYASGSPDGGQSAGIIRCCANRRRDCDLSVTILVQLSRTQSRQQMNASLDQLEKQSHFLRLSIRLVDINDNAPRFQAPTKQIFVSEGIKVGTRLQLPLAEDADSEDYGIVRYYLHSQNDDTFELVQVAPVSSEVMPGISHPGNVYQSLGSYDTPMARSSYYPDAITNVAEAPFLSQSPSQLYLKLARPLDWETKKSYKYVLIAEDNGSPSLTGQMELQVIVTDENDNHPVFQNKTYTISIPENAAEGRRVIQLVAYDPDEGRAGKVIYSLADSVQESSYSGNFKKQPNAYETSRTVQNSSGPFLIEPLSGWLILNGKLDYERSKHHLIRVLARDEAGHPGFDESVVNLMVTDVNDVAPFITVEPVLDMSVRGTRDQKKSAENTLDLHIQEVSGWVAVENEPLLLSSNDHFSSSQGQASSLLAFVAVNDPDTGSGGQVQCGLKQDKKPDGHSMTNYQAQNSKSSFQSSSGTNQIHMATISGQFHFNPISRTQFELKTVGGFDHERNVLEQVVIVCTDFGEPSLSSSFTINVHVEDINDNAPQFMQPVYQVSCSIFEWRAGFDVFKCTQVIRINNHKSKPLILYSMLFLFQFSIEENRPSDTVISKVVASDQDSGQNAKIEYFLDNTDTEFFRINSEDGTIHAKTSFDRELRQNSSSTRPGIIPIRLSLSLSSLCSYRFQVFARDQGIHRQLTGTTTVEVTVLDTNDNAPMFVGLDSDNCYKFRVAENEPANTHVGMYTSVCLCVFTHDPWSQSASHYAFCYLSYRCELCYAVSGSTAVIHPIDLFLSAGPQMTRTPFDCCSNLSDLGILLGTDMDTEENAQLRFRLVTSTSVFKLDSMTGELTTIQSLDRERQPEYELVAMLLDKGRPQQSATAKILIHVTDVNDHDPIIVFPANGRGNVSVSFREPPGEVLKCICINVCPQVVARIEARDPDEGHNSLLHYSLIKGNRNSIFRLGSTSAELIIDRDLDESYVGTYTLHILIQDAGVPPRSSQVQLTVQVTDSPARIYSHRYPNIRGKQTSSEEHSNPTGKYQRVDGLPMRQDDRADKSTGLTSSENSIVSAGAILVAIVALSCAIILVLLGITVYLCGKKGFGMRRAYLYNRNRRNNCDDLNRTTGLDLYKATALNTKPIEVDTNNSTPLHFPETVFVDPNSGTLLRCPVGSFSSTSASNLQDYGDHKLIRMSTPVAYESYTTCLPVNERVPHSGNYETFHAPHILVPILPSHMRENSGETVANGIGGIRKQEFSNSGGYVTKPGTIARTSEVSTARNCMIEATRFTQSLKVRRPDREDSCESPVSEGSTIKHQGNHIYRAPKVRTSHSWESLLTLSNPKQKSVHLGDLSTGNTGKAQFPSVSPNRNDKPKKAQDLHWRVTWNPVLDTREQSHQTEPNVSTFLPHTPRQTATKVQTDLRLTQVLPGQIERCTPQTTRHLVLPPGSFTGAIEDKEGYSRLIRETRHLNGPLACCAIQQSCDLPCMDPLCTRNRQDSSDELIDLQSRNGNLIDLAGSDSQNSTCSQICDCPVNVNEPVQHFQSLNGISLGEQAELV</sequence>
<evidence type="ECO:0000259" key="15">
    <source>
        <dbReference type="PROSITE" id="PS50268"/>
    </source>
</evidence>
<dbReference type="PROSITE" id="PS00232">
    <property type="entry name" value="CADHERIN_1"/>
    <property type="match status" value="5"/>
</dbReference>
<feature type="domain" description="Cadherin" evidence="15">
    <location>
        <begin position="188"/>
        <end position="343"/>
    </location>
</feature>
<feature type="region of interest" description="Disordered" evidence="12">
    <location>
        <begin position="1392"/>
        <end position="1419"/>
    </location>
</feature>
<evidence type="ECO:0000256" key="2">
    <source>
        <dbReference type="ARBA" id="ARBA00022475"/>
    </source>
</evidence>
<keyword evidence="17" id="KW-1185">Reference proteome</keyword>
<feature type="region of interest" description="Disordered" evidence="12">
    <location>
        <begin position="1443"/>
        <end position="1476"/>
    </location>
</feature>
<dbReference type="InterPro" id="IPR020894">
    <property type="entry name" value="Cadherin_CS"/>
</dbReference>
<dbReference type="Pfam" id="PF00028">
    <property type="entry name" value="Cadherin"/>
    <property type="match status" value="4"/>
</dbReference>
<accession>A0A074Z179</accession>
<keyword evidence="7" id="KW-0130">Cell adhesion</keyword>
<dbReference type="KEGG" id="ovi:T265_10723"/>
<dbReference type="InterPro" id="IPR015919">
    <property type="entry name" value="Cadherin-like_sf"/>
</dbReference>
<evidence type="ECO:0000256" key="9">
    <source>
        <dbReference type="ARBA" id="ARBA00023136"/>
    </source>
</evidence>
<evidence type="ECO:0000256" key="13">
    <source>
        <dbReference type="SAM" id="Phobius"/>
    </source>
</evidence>
<dbReference type="InterPro" id="IPR050174">
    <property type="entry name" value="Protocadherin/Cadherin-CA"/>
</dbReference>
<dbReference type="GeneID" id="20324891"/>
<evidence type="ECO:0000256" key="3">
    <source>
        <dbReference type="ARBA" id="ARBA00022692"/>
    </source>
</evidence>
<keyword evidence="8 13" id="KW-1133">Transmembrane helix</keyword>
<comment type="subcellular location">
    <subcellularLocation>
        <location evidence="1">Cell membrane</location>
        <topology evidence="1">Single-pass type I membrane protein</topology>
    </subcellularLocation>
</comment>
<feature type="chain" id="PRO_5001703891" description="Cadherin domain-containing protein" evidence="14">
    <location>
        <begin position="19"/>
        <end position="1656"/>
    </location>
</feature>
<dbReference type="InterPro" id="IPR002126">
    <property type="entry name" value="Cadherin-like_dom"/>
</dbReference>
<name>A0A074Z179_OPIVI</name>
<dbReference type="SUPFAM" id="SSF49313">
    <property type="entry name" value="Cadherin-like"/>
    <property type="match status" value="6"/>
</dbReference>
<feature type="domain" description="Cadherin" evidence="15">
    <location>
        <begin position="923"/>
        <end position="1001"/>
    </location>
</feature>
<feature type="domain" description="Cadherin" evidence="15">
    <location>
        <begin position="1035"/>
        <end position="1126"/>
    </location>
</feature>
<evidence type="ECO:0000313" key="16">
    <source>
        <dbReference type="EMBL" id="KER20806.1"/>
    </source>
</evidence>
<dbReference type="PANTHER" id="PTHR24028:SF146">
    <property type="entry name" value="CADHERIN 96CB, ISOFORM D-RELATED"/>
    <property type="match status" value="1"/>
</dbReference>
<evidence type="ECO:0000256" key="4">
    <source>
        <dbReference type="ARBA" id="ARBA00022729"/>
    </source>
</evidence>
<dbReference type="PANTHER" id="PTHR24028">
    <property type="entry name" value="CADHERIN-87A"/>
    <property type="match status" value="1"/>
</dbReference>
<feature type="transmembrane region" description="Helical" evidence="13">
    <location>
        <begin position="1170"/>
        <end position="1198"/>
    </location>
</feature>
<evidence type="ECO:0000313" key="17">
    <source>
        <dbReference type="Proteomes" id="UP000054324"/>
    </source>
</evidence>
<keyword evidence="5" id="KW-0677">Repeat</keyword>
<dbReference type="PROSITE" id="PS50268">
    <property type="entry name" value="CADHERIN_2"/>
    <property type="match status" value="7"/>
</dbReference>
<dbReference type="RefSeq" id="XP_009175447.1">
    <property type="nucleotide sequence ID" value="XM_009177183.1"/>
</dbReference>
<reference evidence="16 17" key="1">
    <citation type="submission" date="2013-11" db="EMBL/GenBank/DDBJ databases">
        <title>Opisthorchis viverrini - life in the bile duct.</title>
        <authorList>
            <person name="Young N.D."/>
            <person name="Nagarajan N."/>
            <person name="Lin S.J."/>
            <person name="Korhonen P.K."/>
            <person name="Jex A.R."/>
            <person name="Hall R.S."/>
            <person name="Safavi-Hemami H."/>
            <person name="Kaewkong W."/>
            <person name="Bertrand D."/>
            <person name="Gao S."/>
            <person name="Seet Q."/>
            <person name="Wongkham S."/>
            <person name="Teh B.T."/>
            <person name="Wongkham C."/>
            <person name="Intapan P.M."/>
            <person name="Maleewong W."/>
            <person name="Yang X."/>
            <person name="Hu M."/>
            <person name="Wang Z."/>
            <person name="Hofmann A."/>
            <person name="Sternberg P.W."/>
            <person name="Tan P."/>
            <person name="Wang J."/>
            <person name="Gasser R.B."/>
        </authorList>
    </citation>
    <scope>NUCLEOTIDE SEQUENCE [LARGE SCALE GENOMIC DNA]</scope>
</reference>
<evidence type="ECO:0000256" key="8">
    <source>
        <dbReference type="ARBA" id="ARBA00022989"/>
    </source>
</evidence>
<keyword evidence="9 13" id="KW-0472">Membrane</keyword>
<dbReference type="OrthoDB" id="6252479at2759"/>
<evidence type="ECO:0000256" key="1">
    <source>
        <dbReference type="ARBA" id="ARBA00004251"/>
    </source>
</evidence>
<dbReference type="FunFam" id="2.60.40.60:FF:000092">
    <property type="entry name" value="Protocadherin 8"/>
    <property type="match status" value="1"/>
</dbReference>
<dbReference type="FunFam" id="2.60.40.60:FF:000004">
    <property type="entry name" value="Protocadherin 1 gamma 2"/>
    <property type="match status" value="1"/>
</dbReference>
<evidence type="ECO:0000256" key="7">
    <source>
        <dbReference type="ARBA" id="ARBA00022889"/>
    </source>
</evidence>
<feature type="compositionally biased region" description="Polar residues" evidence="12">
    <location>
        <begin position="1452"/>
        <end position="1467"/>
    </location>
</feature>
<dbReference type="GO" id="GO:0007156">
    <property type="term" value="P:homophilic cell adhesion via plasma membrane adhesion molecules"/>
    <property type="evidence" value="ECO:0007669"/>
    <property type="project" value="InterPro"/>
</dbReference>
<evidence type="ECO:0000256" key="12">
    <source>
        <dbReference type="SAM" id="MobiDB-lite"/>
    </source>
</evidence>
<feature type="domain" description="Cadherin" evidence="15">
    <location>
        <begin position="536"/>
        <end position="654"/>
    </location>
</feature>
<keyword evidence="3 13" id="KW-0812">Transmembrane</keyword>
<dbReference type="CDD" id="cd11304">
    <property type="entry name" value="Cadherin_repeat"/>
    <property type="match status" value="6"/>
</dbReference>
<feature type="signal peptide" evidence="14">
    <location>
        <begin position="1"/>
        <end position="18"/>
    </location>
</feature>
<keyword evidence="6 11" id="KW-0106">Calcium</keyword>
<dbReference type="PRINTS" id="PR00205">
    <property type="entry name" value="CADHERIN"/>
</dbReference>
<dbReference type="Proteomes" id="UP000054324">
    <property type="component" value="Unassembled WGS sequence"/>
</dbReference>
<gene>
    <name evidence="16" type="ORF">T265_10723</name>
</gene>
<keyword evidence="2" id="KW-1003">Cell membrane</keyword>
<protein>
    <recommendedName>
        <fullName evidence="15">Cadherin domain-containing protein</fullName>
    </recommendedName>
</protein>
<evidence type="ECO:0000256" key="5">
    <source>
        <dbReference type="ARBA" id="ARBA00022737"/>
    </source>
</evidence>
<dbReference type="SMART" id="SM00112">
    <property type="entry name" value="CA"/>
    <property type="match status" value="6"/>
</dbReference>
<evidence type="ECO:0000256" key="14">
    <source>
        <dbReference type="SAM" id="SignalP"/>
    </source>
</evidence>
<feature type="domain" description="Cadherin" evidence="15">
    <location>
        <begin position="696"/>
        <end position="822"/>
    </location>
</feature>
<feature type="domain" description="Cadherin" evidence="15">
    <location>
        <begin position="80"/>
        <end position="187"/>
    </location>
</feature>
<dbReference type="GO" id="GO:0005509">
    <property type="term" value="F:calcium ion binding"/>
    <property type="evidence" value="ECO:0007669"/>
    <property type="project" value="UniProtKB-UniRule"/>
</dbReference>
<proteinExistence type="predicted"/>
<keyword evidence="10" id="KW-0325">Glycoprotein</keyword>
<feature type="region of interest" description="Disordered" evidence="12">
    <location>
        <begin position="546"/>
        <end position="568"/>
    </location>
</feature>
<feature type="domain" description="Cadherin" evidence="15">
    <location>
        <begin position="344"/>
        <end position="472"/>
    </location>
</feature>
<evidence type="ECO:0000256" key="6">
    <source>
        <dbReference type="ARBA" id="ARBA00022837"/>
    </source>
</evidence>
<organism evidence="16 17">
    <name type="scientific">Opisthorchis viverrini</name>
    <name type="common">Southeast Asian liver fluke</name>
    <dbReference type="NCBI Taxonomy" id="6198"/>
    <lineage>
        <taxon>Eukaryota</taxon>
        <taxon>Metazoa</taxon>
        <taxon>Spiralia</taxon>
        <taxon>Lophotrochozoa</taxon>
        <taxon>Platyhelminthes</taxon>
        <taxon>Trematoda</taxon>
        <taxon>Digenea</taxon>
        <taxon>Opisthorchiida</taxon>
        <taxon>Opisthorchiata</taxon>
        <taxon>Opisthorchiidae</taxon>
        <taxon>Opisthorchis</taxon>
    </lineage>
</organism>
<feature type="region of interest" description="Disordered" evidence="12">
    <location>
        <begin position="1122"/>
        <end position="1164"/>
    </location>
</feature>